<evidence type="ECO:0000313" key="3">
    <source>
        <dbReference type="Proteomes" id="UP001054854"/>
    </source>
</evidence>
<evidence type="ECO:0000259" key="1">
    <source>
        <dbReference type="PROSITE" id="PS50995"/>
    </source>
</evidence>
<dbReference type="InterPro" id="IPR000835">
    <property type="entry name" value="HTH_MarR-typ"/>
</dbReference>
<evidence type="ECO:0000313" key="2">
    <source>
        <dbReference type="EMBL" id="GHJ32942.1"/>
    </source>
</evidence>
<sequence>MLVGVSAHEPKQLPDELIRLTWTLHRTLRQRQTPPTGETRRPLAQVEVLRLISSQPGISVREIGTALGMQPNNVSTLVTRLTRAGFIERRPSTHDRRFVELHPTGKMITAGAEVDDSLTKAITEALSRLPPQSAERIAAALPDLWDLARALAPTP</sequence>
<proteinExistence type="predicted"/>
<keyword evidence="3" id="KW-1185">Reference proteome</keyword>
<comment type="caution">
    <text evidence="2">The sequence shown here is derived from an EMBL/GenBank/DDBJ whole genome shotgun (WGS) entry which is preliminary data.</text>
</comment>
<dbReference type="EMBL" id="BNEK01000005">
    <property type="protein sequence ID" value="GHJ32942.1"/>
    <property type="molecule type" value="Genomic_DNA"/>
</dbReference>
<dbReference type="PROSITE" id="PS50995">
    <property type="entry name" value="HTH_MARR_2"/>
    <property type="match status" value="1"/>
</dbReference>
<dbReference type="SUPFAM" id="SSF46785">
    <property type="entry name" value="Winged helix' DNA-binding domain"/>
    <property type="match status" value="1"/>
</dbReference>
<gene>
    <name evidence="2" type="ORF">TPA0910_73750</name>
</gene>
<dbReference type="Proteomes" id="UP001054854">
    <property type="component" value="Unassembled WGS sequence"/>
</dbReference>
<dbReference type="PANTHER" id="PTHR33164:SF103">
    <property type="entry name" value="REGULATORY PROTEIN MARR"/>
    <property type="match status" value="1"/>
</dbReference>
<accession>A0ABQ3UBF3</accession>
<dbReference type="InterPro" id="IPR039422">
    <property type="entry name" value="MarR/SlyA-like"/>
</dbReference>
<dbReference type="SMART" id="SM00347">
    <property type="entry name" value="HTH_MARR"/>
    <property type="match status" value="1"/>
</dbReference>
<organism evidence="2 3">
    <name type="scientific">Streptomyces hygroscopicus</name>
    <dbReference type="NCBI Taxonomy" id="1912"/>
    <lineage>
        <taxon>Bacteria</taxon>
        <taxon>Bacillati</taxon>
        <taxon>Actinomycetota</taxon>
        <taxon>Actinomycetes</taxon>
        <taxon>Kitasatosporales</taxon>
        <taxon>Streptomycetaceae</taxon>
        <taxon>Streptomyces</taxon>
        <taxon>Streptomyces violaceusniger group</taxon>
    </lineage>
</organism>
<dbReference type="InterPro" id="IPR036390">
    <property type="entry name" value="WH_DNA-bd_sf"/>
</dbReference>
<dbReference type="PANTHER" id="PTHR33164">
    <property type="entry name" value="TRANSCRIPTIONAL REGULATOR, MARR FAMILY"/>
    <property type="match status" value="1"/>
</dbReference>
<protein>
    <recommendedName>
        <fullName evidence="1">HTH marR-type domain-containing protein</fullName>
    </recommendedName>
</protein>
<name>A0ABQ3UBF3_STRHY</name>
<reference evidence="2" key="1">
    <citation type="submission" date="2024-05" db="EMBL/GenBank/DDBJ databases">
        <title>Whole genome shotgun sequence of Streptomyces hygroscopicus NBRC 113678.</title>
        <authorList>
            <person name="Komaki H."/>
            <person name="Tamura T."/>
        </authorList>
    </citation>
    <scope>NUCLEOTIDE SEQUENCE</scope>
    <source>
        <strain evidence="2">N11-34</strain>
    </source>
</reference>
<feature type="domain" description="HTH marR-type" evidence="1">
    <location>
        <begin position="10"/>
        <end position="146"/>
    </location>
</feature>
<dbReference type="InterPro" id="IPR036388">
    <property type="entry name" value="WH-like_DNA-bd_sf"/>
</dbReference>
<dbReference type="Pfam" id="PF01047">
    <property type="entry name" value="MarR"/>
    <property type="match status" value="1"/>
</dbReference>
<dbReference type="Gene3D" id="1.10.10.10">
    <property type="entry name" value="Winged helix-like DNA-binding domain superfamily/Winged helix DNA-binding domain"/>
    <property type="match status" value="1"/>
</dbReference>